<name>A0A1I6INW9_9FIRM</name>
<proteinExistence type="predicted"/>
<evidence type="ECO:0000256" key="1">
    <source>
        <dbReference type="SAM" id="Phobius"/>
    </source>
</evidence>
<evidence type="ECO:0000313" key="3">
    <source>
        <dbReference type="Proteomes" id="UP000199659"/>
    </source>
</evidence>
<keyword evidence="1" id="KW-1133">Transmembrane helix</keyword>
<dbReference type="Proteomes" id="UP000199659">
    <property type="component" value="Unassembled WGS sequence"/>
</dbReference>
<reference evidence="2 3" key="1">
    <citation type="submission" date="2016-10" db="EMBL/GenBank/DDBJ databases">
        <authorList>
            <person name="de Groot N.N."/>
        </authorList>
    </citation>
    <scope>NUCLEOTIDE SEQUENCE [LARGE SCALE GENOMIC DNA]</scope>
    <source>
        <strain evidence="2 3">743A</strain>
    </source>
</reference>
<keyword evidence="3" id="KW-1185">Reference proteome</keyword>
<keyword evidence="1" id="KW-0472">Membrane</keyword>
<dbReference type="AlphaFoldDB" id="A0A1I6INW9"/>
<accession>A0A1I6INW9</accession>
<evidence type="ECO:0000313" key="2">
    <source>
        <dbReference type="EMBL" id="SFR68432.1"/>
    </source>
</evidence>
<dbReference type="RefSeq" id="WP_092559570.1">
    <property type="nucleotide sequence ID" value="NZ_FOYZ01000003.1"/>
</dbReference>
<organism evidence="2 3">
    <name type="scientific">Anaeromicropila populeti</name>
    <dbReference type="NCBI Taxonomy" id="37658"/>
    <lineage>
        <taxon>Bacteria</taxon>
        <taxon>Bacillati</taxon>
        <taxon>Bacillota</taxon>
        <taxon>Clostridia</taxon>
        <taxon>Lachnospirales</taxon>
        <taxon>Lachnospiraceae</taxon>
        <taxon>Anaeromicropila</taxon>
    </lineage>
</organism>
<protein>
    <submittedName>
        <fullName evidence="2">Uncharacterized protein</fullName>
    </submittedName>
</protein>
<gene>
    <name evidence="2" type="ORF">SAMN05661086_00965</name>
</gene>
<dbReference type="EMBL" id="FOYZ01000003">
    <property type="protein sequence ID" value="SFR68432.1"/>
    <property type="molecule type" value="Genomic_DNA"/>
</dbReference>
<keyword evidence="1" id="KW-0812">Transmembrane</keyword>
<dbReference type="STRING" id="37658.SAMN05661086_00965"/>
<sequence>MRFGKNKKGFSMILVITAISFLGIIGALVLSVVMTNMQIKSSDLVSKKTFYTAEIAADEIVSGLEGISADAMEEAYQSLVVNYMSSTGDRQKLLSKNFFRYVAAQLGASELPSTDPTVDTLTGNTFTFQLSKLNDLIETQFNTEGVGGTLTITCSTNPASSTSELAYSGTPSATGSGFTLDYQYITLMNVKISYESNNGFASSITTDLNITLPESEEITPAFAKYALISDQLIEVRSATEVKGSMYAGTLQTSYSSIPSSSTYPFDGGIAILGSGDLEVNAENSNVITRENIWVHDGAKLTVNGGKVWAENILTSGAATDVVPNEIKLDSQVRVENDLNLRSANSKITLKSEYVGLSFDSIDSAGKKNAAKSSAMLINGKNSSLDLTGLSTLILGGRSFISTSSATSSITGATFDTDNDIMMGESIAVKKDQSAYLIPVTSELKCRVNPIKIDTLEEYAKKLESTRTTPFSTAAQTSDSRYRELEDKEIWNYEATETNEIYTKYLNPSEPIKRVYYRLGAGSGSIQMVSFYYNFKSEATANAYYSDYFHSNKDKVKENISYHEDTAGNATVTTKDKADYARYFVGGQIVAKTPSSSGEYIILKNNEYNPDTYETSAAGLYTEIEEYKNKYKALQASLSENGIPPANPDASRLFDSIINYSYLSNKSANKMIEDSTKHYYYLYKDLGAYNSVNMELYIVHNDGTNGSGGAAFKVPEGMNGIVITSGDVIMPQNFTGVVIARGIIHASSANSKIYADEVMVLKALKACVDTIDNFGNYVNAYSGSASSGESVLKYRKNISYENWKKNEEQ</sequence>
<dbReference type="OrthoDB" id="2009649at2"/>
<feature type="transmembrane region" description="Helical" evidence="1">
    <location>
        <begin position="12"/>
        <end position="34"/>
    </location>
</feature>